<dbReference type="AlphaFoldDB" id="A0A1S8WXI7"/>
<evidence type="ECO:0000313" key="2">
    <source>
        <dbReference type="EMBL" id="OON18953.1"/>
    </source>
</evidence>
<feature type="transmembrane region" description="Helical" evidence="1">
    <location>
        <begin position="16"/>
        <end position="37"/>
    </location>
</feature>
<keyword evidence="3" id="KW-1185">Reference proteome</keyword>
<protein>
    <submittedName>
        <fullName evidence="2">Uncharacterized protein</fullName>
    </submittedName>
</protein>
<accession>A0A1S8WXI7</accession>
<evidence type="ECO:0000256" key="1">
    <source>
        <dbReference type="SAM" id="Phobius"/>
    </source>
</evidence>
<proteinExistence type="predicted"/>
<keyword evidence="1" id="KW-1133">Transmembrane helix</keyword>
<name>A0A1S8WXI7_OPIVI</name>
<gene>
    <name evidence="2" type="ORF">X801_05189</name>
</gene>
<dbReference type="EMBL" id="KV893704">
    <property type="protein sequence ID" value="OON18953.1"/>
    <property type="molecule type" value="Genomic_DNA"/>
</dbReference>
<keyword evidence="1" id="KW-0812">Transmembrane</keyword>
<organism evidence="2 3">
    <name type="scientific">Opisthorchis viverrini</name>
    <name type="common">Southeast Asian liver fluke</name>
    <dbReference type="NCBI Taxonomy" id="6198"/>
    <lineage>
        <taxon>Eukaryota</taxon>
        <taxon>Metazoa</taxon>
        <taxon>Spiralia</taxon>
        <taxon>Lophotrochozoa</taxon>
        <taxon>Platyhelminthes</taxon>
        <taxon>Trematoda</taxon>
        <taxon>Digenea</taxon>
        <taxon>Opisthorchiida</taxon>
        <taxon>Opisthorchiata</taxon>
        <taxon>Opisthorchiidae</taxon>
        <taxon>Opisthorchis</taxon>
    </lineage>
</organism>
<sequence>MEDCAPVLKDHPFRHMRIACFPLWLMSLRSIHLIFLARILSRLANCRTSSTIKKRLPPVQLQRTLLQEIVRNNG</sequence>
<evidence type="ECO:0000313" key="3">
    <source>
        <dbReference type="Proteomes" id="UP000243686"/>
    </source>
</evidence>
<keyword evidence="1" id="KW-0472">Membrane</keyword>
<dbReference type="Proteomes" id="UP000243686">
    <property type="component" value="Unassembled WGS sequence"/>
</dbReference>
<reference evidence="2 3" key="1">
    <citation type="submission" date="2015-03" db="EMBL/GenBank/DDBJ databases">
        <title>Draft genome of the nematode, Opisthorchis viverrini.</title>
        <authorList>
            <person name="Mitreva M."/>
        </authorList>
    </citation>
    <scope>NUCLEOTIDE SEQUENCE [LARGE SCALE GENOMIC DNA]</scope>
    <source>
        <strain evidence="2">Khon Kaen</strain>
    </source>
</reference>